<evidence type="ECO:0000313" key="2">
    <source>
        <dbReference type="Proteomes" id="UP001056778"/>
    </source>
</evidence>
<evidence type="ECO:0000313" key="1">
    <source>
        <dbReference type="EMBL" id="KAI4458198.1"/>
    </source>
</evidence>
<comment type="caution">
    <text evidence="1">The sequence shown here is derived from an EMBL/GenBank/DDBJ whole genome shotgun (WGS) entry which is preliminary data.</text>
</comment>
<sequence>MHSWLESESSKGSNEIASALYDTLNKIEISEVINEVKLIADGCSGQNKNSTILAMAAKWLSQAPLQGGPHFNSDVNNPKPICKQGKNLSLLNRQNIVSQFVKLKPKKVKNVDELLIKHYGQEWMEQYVQLNLQFYKTILRQQQYARGTEDEGEDEDLPEELLCSPGHFVEDNSI</sequence>
<dbReference type="EMBL" id="CM043021">
    <property type="protein sequence ID" value="KAI4458198.1"/>
    <property type="molecule type" value="Genomic_DNA"/>
</dbReference>
<reference evidence="1" key="1">
    <citation type="submission" date="2022-04" db="EMBL/GenBank/DDBJ databases">
        <title>Chromosome-scale genome assembly of Holotrichia oblita Faldermann.</title>
        <authorList>
            <person name="Rongchong L."/>
        </authorList>
    </citation>
    <scope>NUCLEOTIDE SEQUENCE</scope>
    <source>
        <strain evidence="1">81SQS9</strain>
    </source>
</reference>
<dbReference type="Proteomes" id="UP001056778">
    <property type="component" value="Chromosome 7"/>
</dbReference>
<organism evidence="1 2">
    <name type="scientific">Holotrichia oblita</name>
    <name type="common">Chafer beetle</name>
    <dbReference type="NCBI Taxonomy" id="644536"/>
    <lineage>
        <taxon>Eukaryota</taxon>
        <taxon>Metazoa</taxon>
        <taxon>Ecdysozoa</taxon>
        <taxon>Arthropoda</taxon>
        <taxon>Hexapoda</taxon>
        <taxon>Insecta</taxon>
        <taxon>Pterygota</taxon>
        <taxon>Neoptera</taxon>
        <taxon>Endopterygota</taxon>
        <taxon>Coleoptera</taxon>
        <taxon>Polyphaga</taxon>
        <taxon>Scarabaeiformia</taxon>
        <taxon>Scarabaeidae</taxon>
        <taxon>Melolonthinae</taxon>
        <taxon>Holotrichia</taxon>
    </lineage>
</organism>
<protein>
    <submittedName>
        <fullName evidence="1">Uncharacterized protein</fullName>
    </submittedName>
</protein>
<name>A0ACB9SSY6_HOLOL</name>
<proteinExistence type="predicted"/>
<keyword evidence="2" id="KW-1185">Reference proteome</keyword>
<accession>A0ACB9SSY6</accession>
<gene>
    <name evidence="1" type="ORF">MML48_7g00012221</name>
</gene>